<dbReference type="EC" id="2.4.2.-" evidence="2"/>
<evidence type="ECO:0000256" key="1">
    <source>
        <dbReference type="ARBA" id="ARBA00007033"/>
    </source>
</evidence>
<comment type="similarity">
    <text evidence="1 2">Belongs to the glycosyltransferase 77 family.</text>
</comment>
<dbReference type="PANTHER" id="PTHR46038:SF12">
    <property type="entry name" value="OS03G0731800 PROTEIN"/>
    <property type="match status" value="1"/>
</dbReference>
<keyword evidence="2" id="KW-0333">Golgi apparatus</keyword>
<name>A0A443P7M2_9MAGN</name>
<proteinExistence type="inferred from homology"/>
<comment type="subcellular location">
    <subcellularLocation>
        <location evidence="2">Golgi apparatus membrane</location>
        <topology evidence="2">Single-pass type II membrane protein</topology>
    </subcellularLocation>
</comment>
<evidence type="ECO:0000313" key="4">
    <source>
        <dbReference type="EMBL" id="RWR86759.1"/>
    </source>
</evidence>
<feature type="domain" description="Nucleotide-diphospho-sugar transferase" evidence="3">
    <location>
        <begin position="84"/>
        <end position="281"/>
    </location>
</feature>
<reference evidence="4 5" key="1">
    <citation type="journal article" date="2019" name="Nat. Plants">
        <title>Stout camphor tree genome fills gaps in understanding of flowering plant genome evolution.</title>
        <authorList>
            <person name="Chaw S.M."/>
            <person name="Liu Y.C."/>
            <person name="Wu Y.W."/>
            <person name="Wang H.Y."/>
            <person name="Lin C.I."/>
            <person name="Wu C.S."/>
            <person name="Ke H.M."/>
            <person name="Chang L.Y."/>
            <person name="Hsu C.Y."/>
            <person name="Yang H.T."/>
            <person name="Sudianto E."/>
            <person name="Hsu M.H."/>
            <person name="Wu K.P."/>
            <person name="Wang L.N."/>
            <person name="Leebens-Mack J.H."/>
            <person name="Tsai I.J."/>
        </authorList>
    </citation>
    <scope>NUCLEOTIDE SEQUENCE [LARGE SCALE GENOMIC DNA]</scope>
    <source>
        <strain evidence="5">cv. Chaw 1501</strain>
        <tissue evidence="4">Young leaves</tissue>
    </source>
</reference>
<dbReference type="InterPro" id="IPR044821">
    <property type="entry name" value="At1g28695/At4g15970-like"/>
</dbReference>
<dbReference type="GO" id="GO:0016757">
    <property type="term" value="F:glycosyltransferase activity"/>
    <property type="evidence" value="ECO:0007669"/>
    <property type="project" value="UniProtKB-KW"/>
</dbReference>
<organism evidence="4 5">
    <name type="scientific">Cinnamomum micranthum f. kanehirae</name>
    <dbReference type="NCBI Taxonomy" id="337451"/>
    <lineage>
        <taxon>Eukaryota</taxon>
        <taxon>Viridiplantae</taxon>
        <taxon>Streptophyta</taxon>
        <taxon>Embryophyta</taxon>
        <taxon>Tracheophyta</taxon>
        <taxon>Spermatophyta</taxon>
        <taxon>Magnoliopsida</taxon>
        <taxon>Magnoliidae</taxon>
        <taxon>Laurales</taxon>
        <taxon>Lauraceae</taxon>
        <taxon>Cinnamomum</taxon>
    </lineage>
</organism>
<sequence length="307" mass="34585">MACCGHGKLSLSDQLVKYMSLLSFIGFQTSTFPKDKLEAALEGASMENKTLIITVANKACTEEGSFLDLLLQSFQVGEGTQSLRNHLLIAAIDQTAFEQCNLRKLHCYQLMTDGVDFSGEKTFMSSDYLKLTWMKTLFQANVLRRGYNFIFTDMDVIWLRNPFERLVHQGVDLQISCDFYNGRPSDLAGNFANTGFFFVVSNNKTISLFDKWYAARNDSLPLHDQHVLQALIKDGLTQRLGLEVRFQDPLYFGGFCASGKNYGKVVTMHANCCTTFSAKMRGLRAILDGWIKFKGQSNATSTVQWPE</sequence>
<dbReference type="AlphaFoldDB" id="A0A443P7M2"/>
<keyword evidence="5" id="KW-1185">Reference proteome</keyword>
<dbReference type="InterPro" id="IPR005069">
    <property type="entry name" value="Nucl-diP-sugar_transferase"/>
</dbReference>
<protein>
    <recommendedName>
        <fullName evidence="2">Glycosyltransferase</fullName>
        <ecNumber evidence="2">2.4.2.-</ecNumber>
    </recommendedName>
</protein>
<comment type="caution">
    <text evidence="4">The sequence shown here is derived from an EMBL/GenBank/DDBJ whole genome shotgun (WGS) entry which is preliminary data.</text>
</comment>
<keyword evidence="2" id="KW-0328">Glycosyltransferase</keyword>
<evidence type="ECO:0000259" key="3">
    <source>
        <dbReference type="Pfam" id="PF03407"/>
    </source>
</evidence>
<evidence type="ECO:0000313" key="5">
    <source>
        <dbReference type="Proteomes" id="UP000283530"/>
    </source>
</evidence>
<keyword evidence="2" id="KW-0961">Cell wall biogenesis/degradation</keyword>
<dbReference type="Pfam" id="PF03407">
    <property type="entry name" value="Nucleotid_trans"/>
    <property type="match status" value="1"/>
</dbReference>
<dbReference type="EMBL" id="QPKB01000006">
    <property type="protein sequence ID" value="RWR86759.1"/>
    <property type="molecule type" value="Genomic_DNA"/>
</dbReference>
<dbReference type="OrthoDB" id="540503at2759"/>
<dbReference type="Proteomes" id="UP000283530">
    <property type="component" value="Unassembled WGS sequence"/>
</dbReference>
<dbReference type="InterPro" id="IPR029044">
    <property type="entry name" value="Nucleotide-diphossugar_trans"/>
</dbReference>
<dbReference type="PANTHER" id="PTHR46038">
    <property type="entry name" value="EXPRESSED PROTEIN-RELATED"/>
    <property type="match status" value="1"/>
</dbReference>
<keyword evidence="2" id="KW-0808">Transferase</keyword>
<accession>A0A443P7M2</accession>
<keyword evidence="2" id="KW-0735">Signal-anchor</keyword>
<dbReference type="GO" id="GO:0000139">
    <property type="term" value="C:Golgi membrane"/>
    <property type="evidence" value="ECO:0007669"/>
    <property type="project" value="UniProtKB-SubCell"/>
</dbReference>
<keyword evidence="2" id="KW-0812">Transmembrane</keyword>
<dbReference type="GO" id="GO:0071555">
    <property type="term" value="P:cell wall organization"/>
    <property type="evidence" value="ECO:0007669"/>
    <property type="project" value="UniProtKB-KW"/>
</dbReference>
<evidence type="ECO:0000256" key="2">
    <source>
        <dbReference type="RuleBase" id="RU363055"/>
    </source>
</evidence>
<gene>
    <name evidence="4" type="ORF">CKAN_01567200</name>
</gene>
<dbReference type="SUPFAM" id="SSF53448">
    <property type="entry name" value="Nucleotide-diphospho-sugar transferases"/>
    <property type="match status" value="1"/>
</dbReference>